<proteinExistence type="inferred from homology"/>
<evidence type="ECO:0000256" key="4">
    <source>
        <dbReference type="ARBA" id="ARBA00022737"/>
    </source>
</evidence>
<accession>A0ABQ8UE09</accession>
<protein>
    <submittedName>
        <fullName evidence="9">MIP plasma membrane transporter</fullName>
    </submittedName>
</protein>
<comment type="subcellular location">
    <subcellularLocation>
        <location evidence="1">Endomembrane system</location>
        <topology evidence="1">Multi-pass membrane protein</topology>
    </subcellularLocation>
</comment>
<feature type="transmembrane region" description="Helical" evidence="8">
    <location>
        <begin position="214"/>
        <end position="237"/>
    </location>
</feature>
<evidence type="ECO:0000256" key="6">
    <source>
        <dbReference type="ARBA" id="ARBA00023136"/>
    </source>
</evidence>
<evidence type="ECO:0000256" key="2">
    <source>
        <dbReference type="ARBA" id="ARBA00022448"/>
    </source>
</evidence>
<dbReference type="PROSITE" id="PS00221">
    <property type="entry name" value="MIP"/>
    <property type="match status" value="1"/>
</dbReference>
<dbReference type="PRINTS" id="PR00783">
    <property type="entry name" value="MINTRINSICP"/>
</dbReference>
<evidence type="ECO:0000256" key="8">
    <source>
        <dbReference type="SAM" id="Phobius"/>
    </source>
</evidence>
<name>A0ABQ8UE09_9EUKA</name>
<keyword evidence="6 8" id="KW-0472">Membrane</keyword>
<dbReference type="InterPro" id="IPR000425">
    <property type="entry name" value="MIP"/>
</dbReference>
<comment type="similarity">
    <text evidence="7">Belongs to the MIP/aquaporin (TC 1.A.8) family.</text>
</comment>
<dbReference type="SUPFAM" id="SSF81338">
    <property type="entry name" value="Aquaporin-like"/>
    <property type="match status" value="1"/>
</dbReference>
<feature type="transmembrane region" description="Helical" evidence="8">
    <location>
        <begin position="257"/>
        <end position="277"/>
    </location>
</feature>
<dbReference type="Pfam" id="PF00230">
    <property type="entry name" value="MIP"/>
    <property type="match status" value="2"/>
</dbReference>
<keyword evidence="10" id="KW-1185">Reference proteome</keyword>
<evidence type="ECO:0000256" key="3">
    <source>
        <dbReference type="ARBA" id="ARBA00022692"/>
    </source>
</evidence>
<organism evidence="9 10">
    <name type="scientific">Paratrimastix pyriformis</name>
    <dbReference type="NCBI Taxonomy" id="342808"/>
    <lineage>
        <taxon>Eukaryota</taxon>
        <taxon>Metamonada</taxon>
        <taxon>Preaxostyla</taxon>
        <taxon>Paratrimastigidae</taxon>
        <taxon>Paratrimastix</taxon>
    </lineage>
</organism>
<feature type="transmembrane region" description="Helical" evidence="8">
    <location>
        <begin position="117"/>
        <end position="138"/>
    </location>
</feature>
<sequence length="291" mass="30964">MVDNPKVAHVMDRANVALDTALDKIGPVRKFYNEHFASIRAICGEFLVTFCFIFIVCSTQANLIRAGLRNPNSGPIATGFAACALIYSFADISGAHFNPAVTFATILRRRTHWLRGIFYIIAQLLGAIIATALLDSVIYPGVSAADLVVRPADDASLISALIIETFMSFTLVFVIFAVAFDAADTKQAVTVGSGDAKRPALTVYTASGSSKAGFAPLSIGFTLGFLCYVGGTVSGGAFNPARAFSAAVVAGDFRGNWVFWIGDLCGSSLAALVQWFFATKHTEAAKQEYAM</sequence>
<keyword evidence="2 7" id="KW-0813">Transport</keyword>
<dbReference type="Gene3D" id="1.20.1080.10">
    <property type="entry name" value="Glycerol uptake facilitator protein"/>
    <property type="match status" value="1"/>
</dbReference>
<evidence type="ECO:0000256" key="5">
    <source>
        <dbReference type="ARBA" id="ARBA00022989"/>
    </source>
</evidence>
<feature type="transmembrane region" description="Helical" evidence="8">
    <location>
        <begin position="76"/>
        <end position="97"/>
    </location>
</feature>
<evidence type="ECO:0000313" key="9">
    <source>
        <dbReference type="EMBL" id="KAJ4457499.1"/>
    </source>
</evidence>
<reference evidence="9" key="1">
    <citation type="journal article" date="2022" name="bioRxiv">
        <title>Genomics of Preaxostyla Flagellates Illuminates Evolutionary Transitions and the Path Towards Mitochondrial Loss.</title>
        <authorList>
            <person name="Novak L.V.F."/>
            <person name="Treitli S.C."/>
            <person name="Pyrih J."/>
            <person name="Halakuc P."/>
            <person name="Pipaliya S.V."/>
            <person name="Vacek V."/>
            <person name="Brzon O."/>
            <person name="Soukal P."/>
            <person name="Eme L."/>
            <person name="Dacks J.B."/>
            <person name="Karnkowska A."/>
            <person name="Elias M."/>
            <person name="Hampl V."/>
        </authorList>
    </citation>
    <scope>NUCLEOTIDE SEQUENCE</scope>
    <source>
        <strain evidence="9">RCP-MX</strain>
    </source>
</reference>
<dbReference type="InterPro" id="IPR023271">
    <property type="entry name" value="Aquaporin-like"/>
</dbReference>
<feature type="transmembrane region" description="Helical" evidence="8">
    <location>
        <begin position="158"/>
        <end position="180"/>
    </location>
</feature>
<dbReference type="InterPro" id="IPR022357">
    <property type="entry name" value="MIP_CS"/>
</dbReference>
<feature type="transmembrane region" description="Helical" evidence="8">
    <location>
        <begin position="37"/>
        <end position="56"/>
    </location>
</feature>
<evidence type="ECO:0000256" key="7">
    <source>
        <dbReference type="RuleBase" id="RU000477"/>
    </source>
</evidence>
<gene>
    <name evidence="9" type="ORF">PAPYR_6972</name>
</gene>
<dbReference type="Proteomes" id="UP001141327">
    <property type="component" value="Unassembled WGS sequence"/>
</dbReference>
<keyword evidence="4" id="KW-0677">Repeat</keyword>
<keyword evidence="3 7" id="KW-0812">Transmembrane</keyword>
<comment type="caution">
    <text evidence="9">The sequence shown here is derived from an EMBL/GenBank/DDBJ whole genome shotgun (WGS) entry which is preliminary data.</text>
</comment>
<evidence type="ECO:0000313" key="10">
    <source>
        <dbReference type="Proteomes" id="UP001141327"/>
    </source>
</evidence>
<evidence type="ECO:0000256" key="1">
    <source>
        <dbReference type="ARBA" id="ARBA00004127"/>
    </source>
</evidence>
<dbReference type="InterPro" id="IPR034294">
    <property type="entry name" value="Aquaporin_transptr"/>
</dbReference>
<dbReference type="EMBL" id="JAPMOS010000045">
    <property type="protein sequence ID" value="KAJ4457499.1"/>
    <property type="molecule type" value="Genomic_DNA"/>
</dbReference>
<keyword evidence="5 8" id="KW-1133">Transmembrane helix</keyword>
<dbReference type="PANTHER" id="PTHR45665">
    <property type="entry name" value="AQUAPORIN-8"/>
    <property type="match status" value="1"/>
</dbReference>
<dbReference type="PANTHER" id="PTHR45665:SF9">
    <property type="entry name" value="AQUAPORIN-8"/>
    <property type="match status" value="1"/>
</dbReference>